<protein>
    <submittedName>
        <fullName evidence="6">IclR family transcriptional regulator</fullName>
    </submittedName>
</protein>
<name>A0A5M8A5H8_9BURK</name>
<keyword evidence="7" id="KW-1185">Reference proteome</keyword>
<dbReference type="GO" id="GO:0003677">
    <property type="term" value="F:DNA binding"/>
    <property type="evidence" value="ECO:0007669"/>
    <property type="project" value="UniProtKB-KW"/>
</dbReference>
<dbReference type="PANTHER" id="PTHR30136">
    <property type="entry name" value="HELIX-TURN-HELIX TRANSCRIPTIONAL REGULATOR, ICLR FAMILY"/>
    <property type="match status" value="1"/>
</dbReference>
<dbReference type="PANTHER" id="PTHR30136:SF24">
    <property type="entry name" value="HTH-TYPE TRANSCRIPTIONAL REPRESSOR ALLR"/>
    <property type="match status" value="1"/>
</dbReference>
<dbReference type="InterPro" id="IPR050707">
    <property type="entry name" value="HTH_MetabolicPath_Reg"/>
</dbReference>
<evidence type="ECO:0000256" key="2">
    <source>
        <dbReference type="ARBA" id="ARBA00023125"/>
    </source>
</evidence>
<feature type="domain" description="IclR-ED" evidence="5">
    <location>
        <begin position="65"/>
        <end position="246"/>
    </location>
</feature>
<dbReference type="InterPro" id="IPR036388">
    <property type="entry name" value="WH-like_DNA-bd_sf"/>
</dbReference>
<dbReference type="Pfam" id="PF09339">
    <property type="entry name" value="HTH_IclR"/>
    <property type="match status" value="1"/>
</dbReference>
<sequence>MNNTLIKGLGIVELLAHSDRPLGLTEIANRLGMAKSNVHRLLQALTELRYVIRDEDTAAYSASIKLWELGSAVLGRLDLRRHAEGWMERLMHDSGESVHLSVLDRGEVVYVHKIDSPNPVRAYTQIGGRALAHCVATGKAMLAFQPPTVLQRMSTALESATANSIVEPARFLQEMDKVRRQGYAVNRGEWRESVHGVAAPIVDGHGQVFAAVGLSGPAERFKPQKLRTFAEMVQHAAAEISSSLRGGTRHGALALATRGMVTTGR</sequence>
<evidence type="ECO:0000313" key="6">
    <source>
        <dbReference type="EMBL" id="KAA6116304.1"/>
    </source>
</evidence>
<keyword evidence="1" id="KW-0805">Transcription regulation</keyword>
<keyword evidence="3" id="KW-0804">Transcription</keyword>
<dbReference type="EMBL" id="VWRN01000072">
    <property type="protein sequence ID" value="KAA6116304.1"/>
    <property type="molecule type" value="Genomic_DNA"/>
</dbReference>
<organism evidence="6 7">
    <name type="scientific">Cupriavidus cauae</name>
    <dbReference type="NCBI Taxonomy" id="2608999"/>
    <lineage>
        <taxon>Bacteria</taxon>
        <taxon>Pseudomonadati</taxon>
        <taxon>Pseudomonadota</taxon>
        <taxon>Betaproteobacteria</taxon>
        <taxon>Burkholderiales</taxon>
        <taxon>Burkholderiaceae</taxon>
        <taxon>Cupriavidus</taxon>
    </lineage>
</organism>
<evidence type="ECO:0000256" key="1">
    <source>
        <dbReference type="ARBA" id="ARBA00023015"/>
    </source>
</evidence>
<dbReference type="InterPro" id="IPR014757">
    <property type="entry name" value="Tscrpt_reg_IclR_C"/>
</dbReference>
<dbReference type="Gene3D" id="1.10.10.10">
    <property type="entry name" value="Winged helix-like DNA-binding domain superfamily/Winged helix DNA-binding domain"/>
    <property type="match status" value="1"/>
</dbReference>
<dbReference type="SUPFAM" id="SSF46785">
    <property type="entry name" value="Winged helix' DNA-binding domain"/>
    <property type="match status" value="1"/>
</dbReference>
<keyword evidence="2" id="KW-0238">DNA-binding</keyword>
<dbReference type="GO" id="GO:0003700">
    <property type="term" value="F:DNA-binding transcription factor activity"/>
    <property type="evidence" value="ECO:0007669"/>
    <property type="project" value="TreeGrafter"/>
</dbReference>
<dbReference type="GO" id="GO:0045892">
    <property type="term" value="P:negative regulation of DNA-templated transcription"/>
    <property type="evidence" value="ECO:0007669"/>
    <property type="project" value="TreeGrafter"/>
</dbReference>
<dbReference type="InterPro" id="IPR036390">
    <property type="entry name" value="WH_DNA-bd_sf"/>
</dbReference>
<evidence type="ECO:0000259" key="5">
    <source>
        <dbReference type="PROSITE" id="PS51078"/>
    </source>
</evidence>
<evidence type="ECO:0000313" key="7">
    <source>
        <dbReference type="Proteomes" id="UP000324324"/>
    </source>
</evidence>
<proteinExistence type="predicted"/>
<dbReference type="Gene3D" id="3.30.450.40">
    <property type="match status" value="1"/>
</dbReference>
<dbReference type="SUPFAM" id="SSF55781">
    <property type="entry name" value="GAF domain-like"/>
    <property type="match status" value="1"/>
</dbReference>
<dbReference type="InterPro" id="IPR029016">
    <property type="entry name" value="GAF-like_dom_sf"/>
</dbReference>
<dbReference type="Proteomes" id="UP000324324">
    <property type="component" value="Unassembled WGS sequence"/>
</dbReference>
<feature type="domain" description="HTH iclR-type" evidence="4">
    <location>
        <begin position="2"/>
        <end position="64"/>
    </location>
</feature>
<dbReference type="InterPro" id="IPR005471">
    <property type="entry name" value="Tscrpt_reg_IclR_N"/>
</dbReference>
<dbReference type="SMART" id="SM00346">
    <property type="entry name" value="HTH_ICLR"/>
    <property type="match status" value="1"/>
</dbReference>
<evidence type="ECO:0000256" key="3">
    <source>
        <dbReference type="ARBA" id="ARBA00023163"/>
    </source>
</evidence>
<comment type="caution">
    <text evidence="6">The sequence shown here is derived from an EMBL/GenBank/DDBJ whole genome shotgun (WGS) entry which is preliminary data.</text>
</comment>
<dbReference type="Pfam" id="PF01614">
    <property type="entry name" value="IclR_C"/>
    <property type="match status" value="1"/>
</dbReference>
<dbReference type="AlphaFoldDB" id="A0A5M8A5H8"/>
<dbReference type="RefSeq" id="WP_149318497.1">
    <property type="nucleotide sequence ID" value="NZ_VWRN01000072.1"/>
</dbReference>
<reference evidence="6 7" key="1">
    <citation type="submission" date="2019-09" db="EMBL/GenBank/DDBJ databases">
        <title>Isolation of a novel species in the genus Cupriavidus from patients with sepsis using whole genome sequencing.</title>
        <authorList>
            <person name="Kweon O.J."/>
            <person name="Lee M.-K."/>
        </authorList>
    </citation>
    <scope>NUCLEOTIDE SEQUENCE [LARGE SCALE GENOMIC DNA]</scope>
    <source>
        <strain evidence="6 7">MKL-01</strain>
    </source>
</reference>
<evidence type="ECO:0000259" key="4">
    <source>
        <dbReference type="PROSITE" id="PS51077"/>
    </source>
</evidence>
<gene>
    <name evidence="6" type="ORF">F1599_24570</name>
</gene>
<dbReference type="PROSITE" id="PS51078">
    <property type="entry name" value="ICLR_ED"/>
    <property type="match status" value="1"/>
</dbReference>
<dbReference type="PROSITE" id="PS51077">
    <property type="entry name" value="HTH_ICLR"/>
    <property type="match status" value="1"/>
</dbReference>
<accession>A0A5M8A5H8</accession>